<dbReference type="PANTHER" id="PTHR14732:SF0">
    <property type="entry name" value="RNA POLYMERASE II SUBUNIT B1 CTD PHOSPHATASE RPAP2-RELATED"/>
    <property type="match status" value="1"/>
</dbReference>
<evidence type="ECO:0000256" key="4">
    <source>
        <dbReference type="ARBA" id="ARBA00022771"/>
    </source>
</evidence>
<comment type="catalytic activity">
    <reaction evidence="10 12">
        <text>O-phospho-L-threonyl-[protein] + H2O = L-threonyl-[protein] + phosphate</text>
        <dbReference type="Rhea" id="RHEA:47004"/>
        <dbReference type="Rhea" id="RHEA-COMP:11060"/>
        <dbReference type="Rhea" id="RHEA-COMP:11605"/>
        <dbReference type="ChEBI" id="CHEBI:15377"/>
        <dbReference type="ChEBI" id="CHEBI:30013"/>
        <dbReference type="ChEBI" id="CHEBI:43474"/>
        <dbReference type="ChEBI" id="CHEBI:61977"/>
        <dbReference type="EC" id="3.1.3.16"/>
    </reaction>
</comment>
<dbReference type="InterPro" id="IPR039693">
    <property type="entry name" value="Rtr1/RPAP2"/>
</dbReference>
<dbReference type="STRING" id="1054147.F4PW01"/>
<evidence type="ECO:0000256" key="1">
    <source>
        <dbReference type="ARBA" id="ARBA00004123"/>
    </source>
</evidence>
<reference evidence="16" key="1">
    <citation type="journal article" date="2011" name="Genome Res.">
        <title>Phylogeny-wide analysis of social amoeba genomes highlights ancient origins for complex intercellular communication.</title>
        <authorList>
            <person name="Heidel A.J."/>
            <person name="Lawal H.M."/>
            <person name="Felder M."/>
            <person name="Schilde C."/>
            <person name="Helps N.R."/>
            <person name="Tunggal B."/>
            <person name="Rivero F."/>
            <person name="John U."/>
            <person name="Schleicher M."/>
            <person name="Eichinger L."/>
            <person name="Platzer M."/>
            <person name="Noegel A.A."/>
            <person name="Schaap P."/>
            <person name="Gloeckner G."/>
        </authorList>
    </citation>
    <scope>NUCLEOTIDE SEQUENCE [LARGE SCALE GENOMIC DNA]</scope>
    <source>
        <strain evidence="16">SH3</strain>
    </source>
</reference>
<dbReference type="GO" id="GO:0008420">
    <property type="term" value="F:RNA polymerase II CTD heptapeptide repeat phosphatase activity"/>
    <property type="evidence" value="ECO:0007669"/>
    <property type="project" value="UniProtKB-UniRule"/>
</dbReference>
<evidence type="ECO:0000313" key="15">
    <source>
        <dbReference type="EMBL" id="EGG20165.1"/>
    </source>
</evidence>
<evidence type="ECO:0000259" key="14">
    <source>
        <dbReference type="PROSITE" id="PS51479"/>
    </source>
</evidence>
<protein>
    <recommendedName>
        <fullName evidence="12">RNA polymerase II subunit B1 CTD phosphatase RPAP2 homolog</fullName>
        <ecNumber evidence="12">3.1.3.16</ecNumber>
    </recommendedName>
</protein>
<comment type="catalytic activity">
    <reaction evidence="9 12">
        <text>O-phospho-L-seryl-[protein] + H2O = L-seryl-[protein] + phosphate</text>
        <dbReference type="Rhea" id="RHEA:20629"/>
        <dbReference type="Rhea" id="RHEA-COMP:9863"/>
        <dbReference type="Rhea" id="RHEA-COMP:11604"/>
        <dbReference type="ChEBI" id="CHEBI:15377"/>
        <dbReference type="ChEBI" id="CHEBI:29999"/>
        <dbReference type="ChEBI" id="CHEBI:43474"/>
        <dbReference type="ChEBI" id="CHEBI:83421"/>
        <dbReference type="EC" id="3.1.3.16"/>
    </reaction>
</comment>
<evidence type="ECO:0000313" key="16">
    <source>
        <dbReference type="Proteomes" id="UP000007797"/>
    </source>
</evidence>
<proteinExistence type="inferred from homology"/>
<dbReference type="EC" id="3.1.3.16" evidence="12"/>
<feature type="region of interest" description="Disordered" evidence="13">
    <location>
        <begin position="20"/>
        <end position="67"/>
    </location>
</feature>
<dbReference type="InterPro" id="IPR038534">
    <property type="entry name" value="Rtr1/RPAP2_sf"/>
</dbReference>
<evidence type="ECO:0000256" key="7">
    <source>
        <dbReference type="ARBA" id="ARBA00022912"/>
    </source>
</evidence>
<keyword evidence="3 12" id="KW-0479">Metal-binding</keyword>
<dbReference type="OMA" id="KCGYPCC"/>
<dbReference type="RefSeq" id="XP_004367148.1">
    <property type="nucleotide sequence ID" value="XM_004367091.1"/>
</dbReference>
<evidence type="ECO:0000256" key="10">
    <source>
        <dbReference type="ARBA" id="ARBA00048336"/>
    </source>
</evidence>
<evidence type="ECO:0000256" key="5">
    <source>
        <dbReference type="ARBA" id="ARBA00022801"/>
    </source>
</evidence>
<comment type="similarity">
    <text evidence="2 11 12">Belongs to the RPAP2 family.</text>
</comment>
<evidence type="ECO:0000256" key="3">
    <source>
        <dbReference type="ARBA" id="ARBA00022723"/>
    </source>
</evidence>
<dbReference type="GO" id="GO:0008270">
    <property type="term" value="F:zinc ion binding"/>
    <property type="evidence" value="ECO:0007669"/>
    <property type="project" value="UniProtKB-KW"/>
</dbReference>
<evidence type="ECO:0000256" key="13">
    <source>
        <dbReference type="SAM" id="MobiDB-lite"/>
    </source>
</evidence>
<dbReference type="EMBL" id="GL883013">
    <property type="protein sequence ID" value="EGG20165.1"/>
    <property type="molecule type" value="Genomic_DNA"/>
</dbReference>
<evidence type="ECO:0000256" key="9">
    <source>
        <dbReference type="ARBA" id="ARBA00047761"/>
    </source>
</evidence>
<keyword evidence="7 12" id="KW-0904">Protein phosphatase</keyword>
<evidence type="ECO:0000256" key="8">
    <source>
        <dbReference type="ARBA" id="ARBA00023242"/>
    </source>
</evidence>
<dbReference type="Proteomes" id="UP000007797">
    <property type="component" value="Unassembled WGS sequence"/>
</dbReference>
<dbReference type="GO" id="GO:0005634">
    <property type="term" value="C:nucleus"/>
    <property type="evidence" value="ECO:0007669"/>
    <property type="project" value="UniProtKB-SubCell"/>
</dbReference>
<keyword evidence="5 12" id="KW-0378">Hydrolase</keyword>
<dbReference type="PROSITE" id="PS51479">
    <property type="entry name" value="ZF_RTR1"/>
    <property type="match status" value="1"/>
</dbReference>
<comment type="function">
    <text evidence="12">Putative RNA polymerase II subunit B1 C-terminal domain (CTD) phosphatase involved in RNA polymerase II transcription regulation.</text>
</comment>
<feature type="compositionally biased region" description="Polar residues" evidence="13">
    <location>
        <begin position="46"/>
        <end position="55"/>
    </location>
</feature>
<dbReference type="Gene3D" id="1.25.40.820">
    <property type="match status" value="1"/>
</dbReference>
<feature type="region of interest" description="Disordered" evidence="13">
    <location>
        <begin position="291"/>
        <end position="312"/>
    </location>
</feature>
<dbReference type="GeneID" id="14871856"/>
<evidence type="ECO:0000256" key="11">
    <source>
        <dbReference type="PROSITE-ProRule" id="PRU00812"/>
    </source>
</evidence>
<organism evidence="15 16">
    <name type="scientific">Cavenderia fasciculata</name>
    <name type="common">Slime mold</name>
    <name type="synonym">Dictyostelium fasciculatum</name>
    <dbReference type="NCBI Taxonomy" id="261658"/>
    <lineage>
        <taxon>Eukaryota</taxon>
        <taxon>Amoebozoa</taxon>
        <taxon>Evosea</taxon>
        <taxon>Eumycetozoa</taxon>
        <taxon>Dictyostelia</taxon>
        <taxon>Acytosteliales</taxon>
        <taxon>Cavenderiaceae</taxon>
        <taxon>Cavenderia</taxon>
    </lineage>
</organism>
<dbReference type="GO" id="GO:0005737">
    <property type="term" value="C:cytoplasm"/>
    <property type="evidence" value="ECO:0007669"/>
    <property type="project" value="TreeGrafter"/>
</dbReference>
<keyword evidence="6 12" id="KW-0862">Zinc</keyword>
<feature type="region of interest" description="Disordered" evidence="13">
    <location>
        <begin position="328"/>
        <end position="365"/>
    </location>
</feature>
<keyword evidence="16" id="KW-1185">Reference proteome</keyword>
<evidence type="ECO:0000256" key="6">
    <source>
        <dbReference type="ARBA" id="ARBA00022833"/>
    </source>
</evidence>
<feature type="domain" description="RTR1-type" evidence="14">
    <location>
        <begin position="109"/>
        <end position="193"/>
    </location>
</feature>
<dbReference type="PANTHER" id="PTHR14732">
    <property type="entry name" value="RNA POLYMERASE II SUBUNIT B1 CTD PHOSPHATASE RPAP2-RELATED"/>
    <property type="match status" value="1"/>
</dbReference>
<accession>F4PW01</accession>
<name>F4PW01_CACFS</name>
<dbReference type="GO" id="GO:0043175">
    <property type="term" value="F:RNA polymerase core enzyme binding"/>
    <property type="evidence" value="ECO:0007669"/>
    <property type="project" value="UniProtKB-UniRule"/>
</dbReference>
<dbReference type="OrthoDB" id="2590500at2759"/>
<feature type="compositionally biased region" description="Acidic residues" evidence="13">
    <location>
        <begin position="340"/>
        <end position="351"/>
    </location>
</feature>
<dbReference type="Pfam" id="PF04181">
    <property type="entry name" value="RPAP2_Rtr1"/>
    <property type="match status" value="1"/>
</dbReference>
<gene>
    <name evidence="15" type="ORF">DFA_07285</name>
</gene>
<dbReference type="AlphaFoldDB" id="F4PW01"/>
<dbReference type="InterPro" id="IPR007308">
    <property type="entry name" value="Rtr1/RPAP2_dom"/>
</dbReference>
<evidence type="ECO:0000256" key="12">
    <source>
        <dbReference type="RuleBase" id="RU367080"/>
    </source>
</evidence>
<comment type="subcellular location">
    <subcellularLocation>
        <location evidence="1 12">Nucleus</location>
    </subcellularLocation>
</comment>
<dbReference type="KEGG" id="dfa:DFA_07285"/>
<keyword evidence="8 12" id="KW-0539">Nucleus</keyword>
<keyword evidence="4 12" id="KW-0863">Zinc-finger</keyword>
<evidence type="ECO:0000256" key="2">
    <source>
        <dbReference type="ARBA" id="ARBA00005676"/>
    </source>
</evidence>
<sequence length="534" mass="60097">MEIDSPQPVKPKVRVIKKVIKKKPLSSSNNSSQSTITTAGVARKNAPSSSSTTEPIIQEDGVMPPNQGLERKKEEFRKQLTEKVKVEKKTFEIQSYLIDISVSDAELKQYAIFLQPNHYDDIVLERAISKLCGFPNCKNQIKPNQNTHKYIISTKDQKVYDQSELSNYCSTDCLTKSKFYRFTLDPTPVHLRNIDPDTFSIKPEDNIIENIENNLKIVENESASKTPLNMKFGSINSDTPVNSKIVLNKPLVPIATPVAPAAAAVVVSTPPPPQITTTNIVVEDVDMKTTPKMTKRFGNGGSSGSLSSLPKSIISDDEHLTADDKSFTDAMSDNMSFGGEDGDEDDDDGADDYLSTGDDQESDSEQSIYCFYEKPITSVGKKPNQPISNYHSVYSPLSEWRTIETERYFKSTNNDHEPETTIPQTPQIKQALHHYLSLYYPAILNDMNIQETSSKEHLIDLVDTFSLTRPIPSLSASHWKMVVLVLIYSLTTRFASLKQHFDAHQQRLQRLLKDFGFDQYYLKVFVDLVINGYQ</sequence>